<dbReference type="PIRSF" id="PIRSF028177">
    <property type="entry name" value="Polyketide_synth_Omtfrase_TcmP"/>
    <property type="match status" value="1"/>
</dbReference>
<dbReference type="InterPro" id="IPR007213">
    <property type="entry name" value="Ppm1/Ppm2/Tcmp"/>
</dbReference>
<comment type="caution">
    <text evidence="3">The sequence shown here is derived from an EMBL/GenBank/DDBJ whole genome shotgun (WGS) entry which is preliminary data.</text>
</comment>
<dbReference type="AlphaFoldDB" id="A0A1Y3QW24"/>
<evidence type="ECO:0000313" key="4">
    <source>
        <dbReference type="Proteomes" id="UP000195772"/>
    </source>
</evidence>
<accession>A0A1Y3QW24</accession>
<dbReference type="eggNOG" id="COG3315">
    <property type="taxonomic scope" value="Bacteria"/>
</dbReference>
<dbReference type="Pfam" id="PF04072">
    <property type="entry name" value="LCM"/>
    <property type="match status" value="1"/>
</dbReference>
<gene>
    <name evidence="3" type="ORF">B5G41_05210</name>
</gene>
<sequence length="274" mass="31807">MKEKIEFQSVVAETLLIPLYMRAKESRRRDAVLHDPEAERLVARIAYDYGKFDKAWMSALGCVVRSRYYDQRVESFIRLNARPVVVNVGCGLDTRFQRIAERRNAVFYELDLPEVMAIREKLLPAPAGDNYLAGSLLDTEWLEGLRTRHPDGHFIFVFEGVLMYFHEEQVRTVLRNIVSRFPAGEVCFDVCGPMMVNTGLKPDSLRRNAAQIRSGLADGHKVERWEPRLQLIEQRSYMEFARRRWGLTGIFFRAFPHLARKFSSLLAYRISATE</sequence>
<dbReference type="OrthoDB" id="9800233at2"/>
<reference evidence="4" key="1">
    <citation type="submission" date="2017-04" db="EMBL/GenBank/DDBJ databases">
        <title>Function of individual gut microbiota members based on whole genome sequencing of pure cultures obtained from chicken caecum.</title>
        <authorList>
            <person name="Medvecky M."/>
            <person name="Cejkova D."/>
            <person name="Polansky O."/>
            <person name="Karasova D."/>
            <person name="Kubasova T."/>
            <person name="Cizek A."/>
            <person name="Rychlik I."/>
        </authorList>
    </citation>
    <scope>NUCLEOTIDE SEQUENCE [LARGE SCALE GENOMIC DNA]</scope>
    <source>
        <strain evidence="4">An90</strain>
    </source>
</reference>
<name>A0A1Y3QW24_9BACT</name>
<dbReference type="PANTHER" id="PTHR43619">
    <property type="entry name" value="S-ADENOSYL-L-METHIONINE-DEPENDENT METHYLTRANSFERASE YKTD-RELATED"/>
    <property type="match status" value="1"/>
</dbReference>
<dbReference type="InterPro" id="IPR016874">
    <property type="entry name" value="TcmP-like"/>
</dbReference>
<proteinExistence type="predicted"/>
<dbReference type="PANTHER" id="PTHR43619:SF2">
    <property type="entry name" value="S-ADENOSYL-L-METHIONINE-DEPENDENT METHYLTRANSFERASES SUPERFAMILY PROTEIN"/>
    <property type="match status" value="1"/>
</dbReference>
<keyword evidence="2" id="KW-0808">Transferase</keyword>
<dbReference type="RefSeq" id="WP_087401653.1">
    <property type="nucleotide sequence ID" value="NZ_AP031440.1"/>
</dbReference>
<evidence type="ECO:0000256" key="1">
    <source>
        <dbReference type="ARBA" id="ARBA00022603"/>
    </source>
</evidence>
<dbReference type="EMBL" id="NFHB01000003">
    <property type="protein sequence ID" value="OUN03864.1"/>
    <property type="molecule type" value="Genomic_DNA"/>
</dbReference>
<organism evidence="3 4">
    <name type="scientific">Alistipes onderdonkii</name>
    <dbReference type="NCBI Taxonomy" id="328813"/>
    <lineage>
        <taxon>Bacteria</taxon>
        <taxon>Pseudomonadati</taxon>
        <taxon>Bacteroidota</taxon>
        <taxon>Bacteroidia</taxon>
        <taxon>Bacteroidales</taxon>
        <taxon>Rikenellaceae</taxon>
        <taxon>Alistipes</taxon>
    </lineage>
</organism>
<dbReference type="Gene3D" id="3.40.50.150">
    <property type="entry name" value="Vaccinia Virus protein VP39"/>
    <property type="match status" value="1"/>
</dbReference>
<dbReference type="InterPro" id="IPR029063">
    <property type="entry name" value="SAM-dependent_MTases_sf"/>
</dbReference>
<dbReference type="SUPFAM" id="SSF53335">
    <property type="entry name" value="S-adenosyl-L-methionine-dependent methyltransferases"/>
    <property type="match status" value="1"/>
</dbReference>
<evidence type="ECO:0000313" key="3">
    <source>
        <dbReference type="EMBL" id="OUN03864.1"/>
    </source>
</evidence>
<keyword evidence="1" id="KW-0489">Methyltransferase</keyword>
<evidence type="ECO:0000256" key="2">
    <source>
        <dbReference type="ARBA" id="ARBA00022679"/>
    </source>
</evidence>
<dbReference type="GO" id="GO:0008168">
    <property type="term" value="F:methyltransferase activity"/>
    <property type="evidence" value="ECO:0007669"/>
    <property type="project" value="UniProtKB-KW"/>
</dbReference>
<dbReference type="Proteomes" id="UP000195772">
    <property type="component" value="Unassembled WGS sequence"/>
</dbReference>
<dbReference type="GO" id="GO:0032259">
    <property type="term" value="P:methylation"/>
    <property type="evidence" value="ECO:0007669"/>
    <property type="project" value="UniProtKB-KW"/>
</dbReference>
<protein>
    <submittedName>
        <fullName evidence="3">Polyketide synthase</fullName>
    </submittedName>
</protein>